<evidence type="ECO:0000313" key="5">
    <source>
        <dbReference type="EMBL" id="CAA2954619.1"/>
    </source>
</evidence>
<evidence type="ECO:0000259" key="4">
    <source>
        <dbReference type="Pfam" id="PF00139"/>
    </source>
</evidence>
<dbReference type="Gramene" id="OE9A051693T1">
    <property type="protein sequence ID" value="OE9A051693C1"/>
    <property type="gene ID" value="OE9A051693"/>
</dbReference>
<feature type="signal peptide" evidence="3">
    <location>
        <begin position="1"/>
        <end position="23"/>
    </location>
</feature>
<dbReference type="PROSITE" id="PS00307">
    <property type="entry name" value="LECTIN_LEGUME_BETA"/>
    <property type="match status" value="1"/>
</dbReference>
<comment type="similarity">
    <text evidence="1">Belongs to the leguminous lectin family.</text>
</comment>
<dbReference type="InterPro" id="IPR013320">
    <property type="entry name" value="ConA-like_dom_sf"/>
</dbReference>
<protein>
    <submittedName>
        <fullName evidence="5">L-type lectin-domain containing receptor kinase -like</fullName>
    </submittedName>
</protein>
<dbReference type="AlphaFoldDB" id="A0A8S0PT64"/>
<comment type="caution">
    <text evidence="5">The sequence shown here is derived from an EMBL/GenBank/DDBJ whole genome shotgun (WGS) entry which is preliminary data.</text>
</comment>
<keyword evidence="5" id="KW-0418">Kinase</keyword>
<keyword evidence="3" id="KW-0732">Signal</keyword>
<sequence length="299" mass="33188">MALCNFWSSVSVFFYLTTPFAAPLSFNLQKIEPHHLNSEIYTEGKAYISTQGLQVTTDESDKAAGQIPGRATYREPLHLWDKASGNLTDFSTHFSFVIDASDSTSFGADGLAFFLAPVGSNIPANSSGGGLGLAYSNATANISGDPFVAVEFDTYQNVWDPYSSHVGIDINSLISATNASWWNNITEGKKNDAWISYNSTSKNLSVIFTGHMKNETQNGSLEYTVDLRNYLPEWVSVGFSAATGDRFEKHNVKSWEFNSTLINITSKKNEGRISNWFDCWSVCFGPCRFDWSQVMEEQK</sequence>
<dbReference type="FunFam" id="2.60.120.200:FF:000103">
    <property type="entry name" value="L-type lectin-domain containing receptor kinase IX.1"/>
    <property type="match status" value="1"/>
</dbReference>
<dbReference type="PIRSF" id="PIRSF002690">
    <property type="entry name" value="L-type_lectin_plant"/>
    <property type="match status" value="1"/>
</dbReference>
<keyword evidence="2" id="KW-0430">Lectin</keyword>
<keyword evidence="5" id="KW-0675">Receptor</keyword>
<feature type="chain" id="PRO_5035759136" evidence="3">
    <location>
        <begin position="24"/>
        <end position="299"/>
    </location>
</feature>
<dbReference type="Proteomes" id="UP000594638">
    <property type="component" value="Unassembled WGS sequence"/>
</dbReference>
<dbReference type="InterPro" id="IPR000985">
    <property type="entry name" value="Lectin_LegA_CS"/>
</dbReference>
<organism evidence="5 6">
    <name type="scientific">Olea europaea subsp. europaea</name>
    <dbReference type="NCBI Taxonomy" id="158383"/>
    <lineage>
        <taxon>Eukaryota</taxon>
        <taxon>Viridiplantae</taxon>
        <taxon>Streptophyta</taxon>
        <taxon>Embryophyta</taxon>
        <taxon>Tracheophyta</taxon>
        <taxon>Spermatophyta</taxon>
        <taxon>Magnoliopsida</taxon>
        <taxon>eudicotyledons</taxon>
        <taxon>Gunneridae</taxon>
        <taxon>Pentapetalae</taxon>
        <taxon>asterids</taxon>
        <taxon>lamiids</taxon>
        <taxon>Lamiales</taxon>
        <taxon>Oleaceae</taxon>
        <taxon>Oleeae</taxon>
        <taxon>Olea</taxon>
    </lineage>
</organism>
<evidence type="ECO:0000313" key="6">
    <source>
        <dbReference type="Proteomes" id="UP000594638"/>
    </source>
</evidence>
<proteinExistence type="inferred from homology"/>
<dbReference type="GO" id="GO:0016301">
    <property type="term" value="F:kinase activity"/>
    <property type="evidence" value="ECO:0007669"/>
    <property type="project" value="UniProtKB-KW"/>
</dbReference>
<dbReference type="PROSITE" id="PS00308">
    <property type="entry name" value="LECTIN_LEGUME_ALPHA"/>
    <property type="match status" value="1"/>
</dbReference>
<dbReference type="InterPro" id="IPR016363">
    <property type="entry name" value="L-lectin"/>
</dbReference>
<dbReference type="Pfam" id="PF00139">
    <property type="entry name" value="Lectin_legB"/>
    <property type="match status" value="1"/>
</dbReference>
<reference evidence="5 6" key="1">
    <citation type="submission" date="2019-12" db="EMBL/GenBank/DDBJ databases">
        <authorList>
            <person name="Alioto T."/>
            <person name="Alioto T."/>
            <person name="Gomez Garrido J."/>
        </authorList>
    </citation>
    <scope>NUCLEOTIDE SEQUENCE [LARGE SCALE GENOMIC DNA]</scope>
</reference>
<feature type="domain" description="Legume lectin" evidence="4">
    <location>
        <begin position="24"/>
        <end position="266"/>
    </location>
</feature>
<dbReference type="InterPro" id="IPR001220">
    <property type="entry name" value="Legume_lectin_dom"/>
</dbReference>
<dbReference type="PANTHER" id="PTHR32401">
    <property type="entry name" value="CONCANAVALIN A-LIKE LECTIN FAMILY PROTEIN"/>
    <property type="match status" value="1"/>
</dbReference>
<dbReference type="OrthoDB" id="913265at2759"/>
<name>A0A8S0PT64_OLEEU</name>
<dbReference type="InterPro" id="IPR050258">
    <property type="entry name" value="Leguminous_Lectin"/>
</dbReference>
<keyword evidence="6" id="KW-1185">Reference proteome</keyword>
<evidence type="ECO:0000256" key="1">
    <source>
        <dbReference type="ARBA" id="ARBA00007606"/>
    </source>
</evidence>
<evidence type="ECO:0000256" key="2">
    <source>
        <dbReference type="ARBA" id="ARBA00022734"/>
    </source>
</evidence>
<dbReference type="SUPFAM" id="SSF49899">
    <property type="entry name" value="Concanavalin A-like lectins/glucanases"/>
    <property type="match status" value="1"/>
</dbReference>
<dbReference type="PANTHER" id="PTHR32401:SF49">
    <property type="entry name" value="OS10G0129200 PROTEIN"/>
    <property type="match status" value="1"/>
</dbReference>
<dbReference type="Gene3D" id="2.60.120.200">
    <property type="match status" value="1"/>
</dbReference>
<accession>A0A8S0PT64</accession>
<keyword evidence="5" id="KW-0808">Transferase</keyword>
<dbReference type="CDD" id="cd06899">
    <property type="entry name" value="lectin_legume_LecRK_Arcelin_ConA"/>
    <property type="match status" value="1"/>
</dbReference>
<dbReference type="InterPro" id="IPR019825">
    <property type="entry name" value="Lectin_legB_Mn/Ca_BS"/>
</dbReference>
<gene>
    <name evidence="5" type="ORF">OLEA9_A051693</name>
</gene>
<dbReference type="GO" id="GO:0030246">
    <property type="term" value="F:carbohydrate binding"/>
    <property type="evidence" value="ECO:0007669"/>
    <property type="project" value="UniProtKB-KW"/>
</dbReference>
<evidence type="ECO:0000256" key="3">
    <source>
        <dbReference type="SAM" id="SignalP"/>
    </source>
</evidence>
<dbReference type="EMBL" id="CACTIH010000120">
    <property type="protein sequence ID" value="CAA2954619.1"/>
    <property type="molecule type" value="Genomic_DNA"/>
</dbReference>